<evidence type="ECO:0000313" key="3">
    <source>
        <dbReference type="Proteomes" id="UP001549145"/>
    </source>
</evidence>
<feature type="transmembrane region" description="Helical" evidence="1">
    <location>
        <begin position="144"/>
        <end position="166"/>
    </location>
</feature>
<dbReference type="Proteomes" id="UP001549145">
    <property type="component" value="Unassembled WGS sequence"/>
</dbReference>
<organism evidence="2 3">
    <name type="scientific">Methylobacterium goesingense</name>
    <dbReference type="NCBI Taxonomy" id="243690"/>
    <lineage>
        <taxon>Bacteria</taxon>
        <taxon>Pseudomonadati</taxon>
        <taxon>Pseudomonadota</taxon>
        <taxon>Alphaproteobacteria</taxon>
        <taxon>Hyphomicrobiales</taxon>
        <taxon>Methylobacteriaceae</taxon>
        <taxon>Methylobacterium</taxon>
    </lineage>
</organism>
<dbReference type="RefSeq" id="WP_238277588.1">
    <property type="nucleotide sequence ID" value="NZ_BPQL01000023.1"/>
</dbReference>
<keyword evidence="3" id="KW-1185">Reference proteome</keyword>
<feature type="transmembrane region" description="Helical" evidence="1">
    <location>
        <begin position="412"/>
        <end position="433"/>
    </location>
</feature>
<evidence type="ECO:0000256" key="1">
    <source>
        <dbReference type="SAM" id="Phobius"/>
    </source>
</evidence>
<name>A0ABV2L7J1_9HYPH</name>
<proteinExistence type="predicted"/>
<keyword evidence="1" id="KW-0472">Membrane</keyword>
<evidence type="ECO:0000313" key="2">
    <source>
        <dbReference type="EMBL" id="MET3692840.1"/>
    </source>
</evidence>
<feature type="transmembrane region" description="Helical" evidence="1">
    <location>
        <begin position="23"/>
        <end position="39"/>
    </location>
</feature>
<protein>
    <submittedName>
        <fullName evidence="2">Uncharacterized protein</fullName>
    </submittedName>
</protein>
<dbReference type="EMBL" id="JBEPMM010000005">
    <property type="protein sequence ID" value="MET3692840.1"/>
    <property type="molecule type" value="Genomic_DNA"/>
</dbReference>
<comment type="caution">
    <text evidence="2">The sequence shown here is derived from an EMBL/GenBank/DDBJ whole genome shotgun (WGS) entry which is preliminary data.</text>
</comment>
<feature type="transmembrane region" description="Helical" evidence="1">
    <location>
        <begin position="117"/>
        <end position="138"/>
    </location>
</feature>
<feature type="transmembrane region" description="Helical" evidence="1">
    <location>
        <begin position="353"/>
        <end position="376"/>
    </location>
</feature>
<feature type="transmembrane region" description="Helical" evidence="1">
    <location>
        <begin position="275"/>
        <end position="296"/>
    </location>
</feature>
<accession>A0ABV2L7J1</accession>
<feature type="transmembrane region" description="Helical" evidence="1">
    <location>
        <begin position="388"/>
        <end position="406"/>
    </location>
</feature>
<keyword evidence="1" id="KW-1133">Transmembrane helix</keyword>
<gene>
    <name evidence="2" type="ORF">ABID43_002380</name>
</gene>
<feature type="transmembrane region" description="Helical" evidence="1">
    <location>
        <begin position="303"/>
        <end position="321"/>
    </location>
</feature>
<feature type="transmembrane region" description="Helical" evidence="1">
    <location>
        <begin position="236"/>
        <end position="255"/>
    </location>
</feature>
<sequence length="611" mass="63665">MSTANSITASSAPSDRSAFDNPAVLWLLVGLGLWMLYPVSGFRDVVGGLVLPDTDDAMRLVQVRDLLAGQGWFDMVQHRLMPTDGASMHWSRLVDAPLAGLIGLATPWLGRPMAEGLVVALWPPALFGLCLALVYRAVRPRYGFRAALLALFTATQTANFGGLFAFGRIDHHNVQALLVLTLALCLAAPVPTFHRAALGGIAAATSLAVGLEALPFIAIAGVFLMGDWVLRGRTALPALWGFALALAGTGLALFAVQTDPALWRVTRCDALSPPWLWLAVAAGAVAPVAGWLGGFLATPGRRAGFAAACGAVTVAGFVLLAPRCLSGPFQDLPAVVRAEWLERVLEMQPFHRLVLTMPGAALAFGVPPLLAGLVAVHAALRGRPPLRRAAALTAAFLLTGFVLAQFQLRGVYMAGIFVALVAGPLLDHAITLLGRPVRASRKVAILALALALMPRSWAALLMPLDPGGAFPVGASGAATRTGHAGTQTCDAGGVLSALDTLPPGTILAPVDLGPAILLRTRHGVVAAPYHRAIAGLTASEEGLHGDEAALKRALAASGADYLALCAGTEGESPEGRAFARQLLTGAAPPEWLDRLSDPGAPLAVWRFRRDG</sequence>
<feature type="transmembrane region" description="Helical" evidence="1">
    <location>
        <begin position="196"/>
        <end position="224"/>
    </location>
</feature>
<reference evidence="2 3" key="1">
    <citation type="submission" date="2024-06" db="EMBL/GenBank/DDBJ databases">
        <title>Genomic Encyclopedia of Type Strains, Phase IV (KMG-IV): sequencing the most valuable type-strain genomes for metagenomic binning, comparative biology and taxonomic classification.</title>
        <authorList>
            <person name="Goeker M."/>
        </authorList>
    </citation>
    <scope>NUCLEOTIDE SEQUENCE [LARGE SCALE GENOMIC DNA]</scope>
    <source>
        <strain evidence="2 3">DSM 21331</strain>
    </source>
</reference>
<keyword evidence="1" id="KW-0812">Transmembrane</keyword>